<keyword evidence="7" id="KW-1185">Reference proteome</keyword>
<feature type="domain" description="HTH lysR-type" evidence="5">
    <location>
        <begin position="6"/>
        <end position="63"/>
    </location>
</feature>
<dbReference type="Gene3D" id="1.10.10.10">
    <property type="entry name" value="Winged helix-like DNA-binding domain superfamily/Winged helix DNA-binding domain"/>
    <property type="match status" value="1"/>
</dbReference>
<evidence type="ECO:0000256" key="2">
    <source>
        <dbReference type="ARBA" id="ARBA00023015"/>
    </source>
</evidence>
<comment type="caution">
    <text evidence="6">The sequence shown here is derived from an EMBL/GenBank/DDBJ whole genome shotgun (WGS) entry which is preliminary data.</text>
</comment>
<evidence type="ECO:0000256" key="4">
    <source>
        <dbReference type="ARBA" id="ARBA00023163"/>
    </source>
</evidence>
<dbReference type="PROSITE" id="PS50931">
    <property type="entry name" value="HTH_LYSR"/>
    <property type="match status" value="1"/>
</dbReference>
<dbReference type="InterPro" id="IPR036388">
    <property type="entry name" value="WH-like_DNA-bd_sf"/>
</dbReference>
<dbReference type="Gene3D" id="3.40.190.10">
    <property type="entry name" value="Periplasmic binding protein-like II"/>
    <property type="match status" value="2"/>
</dbReference>
<dbReference type="EMBL" id="JBHSFO010000009">
    <property type="protein sequence ID" value="MFC4605149.1"/>
    <property type="molecule type" value="Genomic_DNA"/>
</dbReference>
<dbReference type="PANTHER" id="PTHR30126">
    <property type="entry name" value="HTH-TYPE TRANSCRIPTIONAL REGULATOR"/>
    <property type="match status" value="1"/>
</dbReference>
<accession>A0ABV9FVA3</accession>
<keyword evidence="4" id="KW-0804">Transcription</keyword>
<dbReference type="CDD" id="cd08420">
    <property type="entry name" value="PBP2_CysL_like"/>
    <property type="match status" value="1"/>
</dbReference>
<evidence type="ECO:0000313" key="6">
    <source>
        <dbReference type="EMBL" id="MFC4605149.1"/>
    </source>
</evidence>
<organism evidence="6 7">
    <name type="scientific">Rhodococcus kronopolitis</name>
    <dbReference type="NCBI Taxonomy" id="1460226"/>
    <lineage>
        <taxon>Bacteria</taxon>
        <taxon>Bacillati</taxon>
        <taxon>Actinomycetota</taxon>
        <taxon>Actinomycetes</taxon>
        <taxon>Mycobacteriales</taxon>
        <taxon>Nocardiaceae</taxon>
        <taxon>Rhodococcus</taxon>
    </lineage>
</organism>
<evidence type="ECO:0000256" key="1">
    <source>
        <dbReference type="ARBA" id="ARBA00009437"/>
    </source>
</evidence>
<gene>
    <name evidence="6" type="ORF">ACFO6S_15740</name>
</gene>
<dbReference type="InterPro" id="IPR000847">
    <property type="entry name" value="LysR_HTH_N"/>
</dbReference>
<keyword evidence="3" id="KW-0238">DNA-binding</keyword>
<sequence>MARRWPDLTVLELLVGVDDHGSLSAASRHVGIAQPNASRAVKQVERQFGMALIHRSPTGSTLTAEGTVIAHWARRVLEDANLLLDVAEGLRAERSAELTVGASMTVAEHLMPAWLGRFRGLHADVSIHLQVHNSAAVFARVQDGTCDVGFVESPTVPRTLNSVKVAHDRLVVVVAPTHPWARRRRALTVAELAGTQLLVREPGSGTRTTLDLALQEYDRAAPLLELGSAAAIRTSVMSGVGPAVLSTLAVRDQVAAGELKVIDVDGLSLERVLRAVWRPPRQLDGPAGELVRLVRREGLERADR</sequence>
<dbReference type="SUPFAM" id="SSF46785">
    <property type="entry name" value="Winged helix' DNA-binding domain"/>
    <property type="match status" value="1"/>
</dbReference>
<dbReference type="InterPro" id="IPR005119">
    <property type="entry name" value="LysR_subst-bd"/>
</dbReference>
<dbReference type="PANTHER" id="PTHR30126:SF39">
    <property type="entry name" value="HTH-TYPE TRANSCRIPTIONAL REGULATOR CYSL"/>
    <property type="match status" value="1"/>
</dbReference>
<name>A0ABV9FVA3_9NOCA</name>
<dbReference type="Proteomes" id="UP001595914">
    <property type="component" value="Unassembled WGS sequence"/>
</dbReference>
<evidence type="ECO:0000313" key="7">
    <source>
        <dbReference type="Proteomes" id="UP001595914"/>
    </source>
</evidence>
<dbReference type="Pfam" id="PF00126">
    <property type="entry name" value="HTH_1"/>
    <property type="match status" value="1"/>
</dbReference>
<dbReference type="RefSeq" id="WP_378418515.1">
    <property type="nucleotide sequence ID" value="NZ_JBHSFO010000009.1"/>
</dbReference>
<proteinExistence type="inferred from homology"/>
<evidence type="ECO:0000256" key="3">
    <source>
        <dbReference type="ARBA" id="ARBA00023125"/>
    </source>
</evidence>
<keyword evidence="2" id="KW-0805">Transcription regulation</keyword>
<dbReference type="InterPro" id="IPR036390">
    <property type="entry name" value="WH_DNA-bd_sf"/>
</dbReference>
<reference evidence="7" key="1">
    <citation type="journal article" date="2019" name="Int. J. Syst. Evol. Microbiol.">
        <title>The Global Catalogue of Microorganisms (GCM) 10K type strain sequencing project: providing services to taxonomists for standard genome sequencing and annotation.</title>
        <authorList>
            <consortium name="The Broad Institute Genomics Platform"/>
            <consortium name="The Broad Institute Genome Sequencing Center for Infectious Disease"/>
            <person name="Wu L."/>
            <person name="Ma J."/>
        </authorList>
    </citation>
    <scope>NUCLEOTIDE SEQUENCE [LARGE SCALE GENOMIC DNA]</scope>
    <source>
        <strain evidence="7">CCUG 54520</strain>
    </source>
</reference>
<dbReference type="SUPFAM" id="SSF53850">
    <property type="entry name" value="Periplasmic binding protein-like II"/>
    <property type="match status" value="1"/>
</dbReference>
<comment type="similarity">
    <text evidence="1">Belongs to the LysR transcriptional regulatory family.</text>
</comment>
<dbReference type="Pfam" id="PF03466">
    <property type="entry name" value="LysR_substrate"/>
    <property type="match status" value="1"/>
</dbReference>
<evidence type="ECO:0000259" key="5">
    <source>
        <dbReference type="PROSITE" id="PS50931"/>
    </source>
</evidence>
<protein>
    <submittedName>
        <fullName evidence="6">LysR family transcriptional regulator</fullName>
    </submittedName>
</protein>